<feature type="chain" id="PRO_5022134414" evidence="2">
    <location>
        <begin position="26"/>
        <end position="154"/>
    </location>
</feature>
<evidence type="ECO:0000256" key="1">
    <source>
        <dbReference type="SAM" id="MobiDB-lite"/>
    </source>
</evidence>
<accession>A0A553UEX0</accession>
<feature type="signal peptide" evidence="2">
    <location>
        <begin position="1"/>
        <end position="25"/>
    </location>
</feature>
<dbReference type="AlphaFoldDB" id="A0A553UEX0"/>
<dbReference type="Proteomes" id="UP000316092">
    <property type="component" value="Unassembled WGS sequence"/>
</dbReference>
<name>A0A553UEX0_9DEIO</name>
<dbReference type="EMBL" id="VKDB01000065">
    <property type="protein sequence ID" value="TSA78767.1"/>
    <property type="molecule type" value="Genomic_DNA"/>
</dbReference>
<dbReference type="RefSeq" id="WP_143722307.1">
    <property type="nucleotide sequence ID" value="NZ_VKDB01000065.1"/>
</dbReference>
<organism evidence="3 4">
    <name type="scientific">Deinococcus detaillensis</name>
    <dbReference type="NCBI Taxonomy" id="2592048"/>
    <lineage>
        <taxon>Bacteria</taxon>
        <taxon>Thermotogati</taxon>
        <taxon>Deinococcota</taxon>
        <taxon>Deinococci</taxon>
        <taxon>Deinococcales</taxon>
        <taxon>Deinococcaceae</taxon>
        <taxon>Deinococcus</taxon>
    </lineage>
</organism>
<protein>
    <submittedName>
        <fullName evidence="3">Uncharacterized protein</fullName>
    </submittedName>
</protein>
<gene>
    <name evidence="3" type="ORF">FNU79_18745</name>
</gene>
<sequence>MKNAVKVSGLLLVMLLGASGVRACAVNPQKMFNGRVAVPKSLVRECSYAWQQWQKHPGKGRSLLHWAEMWSAPATDNVAPQDLRDLITRLGFRKTDKKIHSTDAVFQGSELYFEGKDKSFLVGVNPKRRTSRQVTSRLDDSGRRTRQVGRSRDW</sequence>
<feature type="region of interest" description="Disordered" evidence="1">
    <location>
        <begin position="131"/>
        <end position="154"/>
    </location>
</feature>
<comment type="caution">
    <text evidence="3">The sequence shown here is derived from an EMBL/GenBank/DDBJ whole genome shotgun (WGS) entry which is preliminary data.</text>
</comment>
<proteinExistence type="predicted"/>
<feature type="non-terminal residue" evidence="3">
    <location>
        <position position="154"/>
    </location>
</feature>
<evidence type="ECO:0000313" key="3">
    <source>
        <dbReference type="EMBL" id="TSA78767.1"/>
    </source>
</evidence>
<evidence type="ECO:0000256" key="2">
    <source>
        <dbReference type="SAM" id="SignalP"/>
    </source>
</evidence>
<feature type="compositionally biased region" description="Basic residues" evidence="1">
    <location>
        <begin position="144"/>
        <end position="154"/>
    </location>
</feature>
<keyword evidence="2" id="KW-0732">Signal</keyword>
<reference evidence="3 4" key="1">
    <citation type="submission" date="2019-07" db="EMBL/GenBank/DDBJ databases">
        <title>Deinococcus detaillus sp. nov., isolated from humus soil in Antarctica.</title>
        <authorList>
            <person name="Zhang K."/>
        </authorList>
    </citation>
    <scope>NUCLEOTIDE SEQUENCE [LARGE SCALE GENOMIC DNA]</scope>
    <source>
        <strain evidence="3 4">H1</strain>
    </source>
</reference>
<evidence type="ECO:0000313" key="4">
    <source>
        <dbReference type="Proteomes" id="UP000316092"/>
    </source>
</evidence>
<keyword evidence="4" id="KW-1185">Reference proteome</keyword>